<sequence length="1807" mass="201122">MSFLAPPMDGPVEDYLPPRDLLPHSAPSADQDKIAPWLSSMPPSDPDIEPPTPPAKQPLFGFAHKASITSFASSTTLRTSRPSDTLSIESGSICGDSLRPQDAHKAKSSSGNIFTNLIRKTRSHSRLRPPLRLAPSTADVPPLPSPDYIPYSRSQSTLHAQPPSPPPPPPSASTPSKSKRHRGRKNVPPTPPPKDRYEQEITLDTDLDRMEGIIDLTALPSGNMNGESGSPSSGFESSNPSSGLSSDVSAYRHPPHDMHHYISPPPNTALFSNPFQPPLNPRKRMGPPVFDGRKVSPKSRPHGFPSTSSAEGMIEGGGWTAPESWAVEKNDDVPQYSSSDEGDHEALGNRRSRRKTHQPARSFDDSLMGADLRGSERLFKIRIYRANNTYHITSADLDVTVKQLSKQLNKKFRLDPEREPHRLYLKEKGRERMLALTEKPILIVRRRLAQAGYDVADGLDMLGADDITFLMKFVYKSNVLGPTEEDLRLDEFQTVNLTGRSLKTIPIILYSHTESIYTLNLSRNPMLEIPLDFVQACINLTILRLPNMAMKKVPTSVRACAALTSLDLSCNRIADLDDAGLDNIPELRSLKIQNNRMEKLPWYFPRLRSLTELNISNNKFRKFPEVVSKTTTLIDLDISFNEISELPDELGELHKLETLIIVGNQVTRFPPGCCNLSGLKELDCRRNNISDISVVCTLPKVQKIKADHNCLFSLELCFGPSLTDLDVSNNDITQLTASPRQTDLPCVLESLDVGHAKLSMIDDYALSHLRTLERLRVCHNSLRCLPDSLGELTRLRELSCSNNQMYALPPTIGRLQRLEKLEAHNNSLAELPASLWECASLRILNVSSNLLGAFGTPPPPLALGTASTTGSPPTESPLMSAIRTNDVYSERKVSTSSNSSRMMPPLTMSLEKLYLGENRLSEEVLLPLRFFGSLRVLNLSFNDIQEVPLGILDRMTRLEELYLSGNGLSALPTEDLHKLTNLRVLFLNGNKLQTLPSELGKLQFLSFLDVGSNLLKYNIHNWEFDWNWNFNPNLQYLNLSGNKRFEIKPDHKAQHGKSSTEGKIQPSHKVLADFSSLVHLKVLGLMDVTVTFAPNIPEDNEDRRVRTSLTEVNNLAYGIADTLSGNLNMFDLVHPRFRNRADEAIFAMFGRSSQKYSSNRVSKYLHDNFVGLFAQQVDAIDFDRGDTIQDAMRRTFLKLNKWLHDYLYQPDARKPSTVSNTGSYQPYYDVASIRSGASGVVAYLRGRTLYVGNVGNSLAVVSRQGTAELLSKCHEPFERSEIQRIRTAEGWVSPKGLVNDEIDVSRSFGFYNYLPVINPRPDIFEWELSELDEFVIIGNQGLWDFVPYQTAVDIARTERGDPMIAAQKLRDFAISYGAEGAGTTMIMVLSVADMFHHGPARSRQPTVDSLIDHEAYALRRRPRRDEITNRDISRLDDEVSPPVGHVALVFTDIRNSTHLWEVNSGMPTAMVLHNNLLRRQLRFCGGYEVKTEGDAFMCSFPTALSAIWWCLSVQIQLLQLAWPLEILECEDGKEILDSKGKLIARGLSVRMGLHCGQPVCEPDPITHRMDYFGPMVNRSSRISGTAAGGQIMCSADVLREINAKIFESEPPTEQSPFQSIQAIEAIKRMGVVIVPKGQVKLKGLEVPEVLSLIYPAELAGREELTTTAEASPSVAGSRVQFSVEQMRQLAMLAIRLETLTSSRVFRALPDSNGSTSQAPEDLQDQSNPVYLYGSLNTLLPPLDKASDAELMLLLDSLSVRIENSLAALTLKQIVAMNKSDGGDVSSRRHGGGMDVRTLQQLLSFLQS</sequence>
<dbReference type="SMART" id="SM00044">
    <property type="entry name" value="CYCc"/>
    <property type="match status" value="1"/>
</dbReference>
<organism evidence="7 8">
    <name type="scientific">Meripilus lineatus</name>
    <dbReference type="NCBI Taxonomy" id="2056292"/>
    <lineage>
        <taxon>Eukaryota</taxon>
        <taxon>Fungi</taxon>
        <taxon>Dikarya</taxon>
        <taxon>Basidiomycota</taxon>
        <taxon>Agaricomycotina</taxon>
        <taxon>Agaricomycetes</taxon>
        <taxon>Polyporales</taxon>
        <taxon>Meripilaceae</taxon>
        <taxon>Meripilus</taxon>
    </lineage>
</organism>
<feature type="compositionally biased region" description="Low complexity" evidence="4">
    <location>
        <begin position="225"/>
        <end position="246"/>
    </location>
</feature>
<protein>
    <recommendedName>
        <fullName evidence="9">Adenylate cyclase</fullName>
    </recommendedName>
</protein>
<dbReference type="SMART" id="SM00364">
    <property type="entry name" value="LRR_BAC"/>
    <property type="match status" value="11"/>
</dbReference>
<dbReference type="EMBL" id="JANAWD010000005">
    <property type="protein sequence ID" value="KAJ3491924.1"/>
    <property type="molecule type" value="Genomic_DNA"/>
</dbReference>
<evidence type="ECO:0008006" key="9">
    <source>
        <dbReference type="Google" id="ProtNLM"/>
    </source>
</evidence>
<dbReference type="Gene3D" id="3.30.70.1230">
    <property type="entry name" value="Nucleotide cyclase"/>
    <property type="match status" value="1"/>
</dbReference>
<keyword evidence="8" id="KW-1185">Reference proteome</keyword>
<dbReference type="Pfam" id="PF00481">
    <property type="entry name" value="PP2C"/>
    <property type="match status" value="1"/>
</dbReference>
<dbReference type="InterPro" id="IPR032675">
    <property type="entry name" value="LRR_dom_sf"/>
</dbReference>
<evidence type="ECO:0000256" key="2">
    <source>
        <dbReference type="ARBA" id="ARBA00022723"/>
    </source>
</evidence>
<dbReference type="PANTHER" id="PTHR48051">
    <property type="match status" value="1"/>
</dbReference>
<feature type="region of interest" description="Disordered" evidence="4">
    <location>
        <begin position="72"/>
        <end position="367"/>
    </location>
</feature>
<name>A0AAD5VCP3_9APHY</name>
<dbReference type="InterPro" id="IPR001932">
    <property type="entry name" value="PPM-type_phosphatase-like_dom"/>
</dbReference>
<evidence type="ECO:0000259" key="6">
    <source>
        <dbReference type="PROSITE" id="PS51746"/>
    </source>
</evidence>
<evidence type="ECO:0000313" key="7">
    <source>
        <dbReference type="EMBL" id="KAJ3491924.1"/>
    </source>
</evidence>
<dbReference type="Gene3D" id="3.60.40.10">
    <property type="entry name" value="PPM-type phosphatase domain"/>
    <property type="match status" value="1"/>
</dbReference>
<feature type="compositionally biased region" description="Pro residues" evidence="4">
    <location>
        <begin position="162"/>
        <end position="172"/>
    </location>
</feature>
<accession>A0AAD5VCP3</accession>
<comment type="caution">
    <text evidence="7">The sequence shown here is derived from an EMBL/GenBank/DDBJ whole genome shotgun (WGS) entry which is preliminary data.</text>
</comment>
<feature type="compositionally biased region" description="Pro residues" evidence="4">
    <location>
        <begin position="43"/>
        <end position="56"/>
    </location>
</feature>
<feature type="compositionally biased region" description="Polar residues" evidence="4">
    <location>
        <begin position="72"/>
        <end position="90"/>
    </location>
</feature>
<dbReference type="CDD" id="cd07302">
    <property type="entry name" value="CHD"/>
    <property type="match status" value="1"/>
</dbReference>
<dbReference type="InterPro" id="IPR025875">
    <property type="entry name" value="Leu-rich_rpt_4"/>
</dbReference>
<dbReference type="PROSITE" id="PS51746">
    <property type="entry name" value="PPM_2"/>
    <property type="match status" value="1"/>
</dbReference>
<dbReference type="SMART" id="SM00369">
    <property type="entry name" value="LRR_TYP"/>
    <property type="match status" value="9"/>
</dbReference>
<dbReference type="InterPro" id="IPR003591">
    <property type="entry name" value="Leu-rich_rpt_typical-subtyp"/>
</dbReference>
<dbReference type="InterPro" id="IPR036457">
    <property type="entry name" value="PPM-type-like_dom_sf"/>
</dbReference>
<dbReference type="SUPFAM" id="SSF52075">
    <property type="entry name" value="Outer arm dynein light chain 1"/>
    <property type="match status" value="1"/>
</dbReference>
<feature type="domain" description="PPM-type phosphatase" evidence="6">
    <location>
        <begin position="1116"/>
        <end position="1391"/>
    </location>
</feature>
<dbReference type="SUPFAM" id="SSF52058">
    <property type="entry name" value="L domain-like"/>
    <property type="match status" value="2"/>
</dbReference>
<reference evidence="7" key="1">
    <citation type="submission" date="2022-07" db="EMBL/GenBank/DDBJ databases">
        <title>Genome Sequence of Physisporinus lineatus.</title>
        <authorList>
            <person name="Buettner E."/>
        </authorList>
    </citation>
    <scope>NUCLEOTIDE SEQUENCE</scope>
    <source>
        <strain evidence="7">VT162</strain>
    </source>
</reference>
<proteinExistence type="predicted"/>
<dbReference type="InterPro" id="IPR001611">
    <property type="entry name" value="Leu-rich_rpt"/>
</dbReference>
<gene>
    <name evidence="7" type="ORF">NLI96_g339</name>
</gene>
<feature type="compositionally biased region" description="Basic residues" evidence="4">
    <location>
        <begin position="119"/>
        <end position="129"/>
    </location>
</feature>
<feature type="region of interest" description="Disordered" evidence="4">
    <location>
        <begin position="1"/>
        <end position="57"/>
    </location>
</feature>
<dbReference type="Pfam" id="PF12799">
    <property type="entry name" value="LRR_4"/>
    <property type="match status" value="1"/>
</dbReference>
<dbReference type="Proteomes" id="UP001212997">
    <property type="component" value="Unassembled WGS sequence"/>
</dbReference>
<evidence type="ECO:0000313" key="8">
    <source>
        <dbReference type="Proteomes" id="UP001212997"/>
    </source>
</evidence>
<dbReference type="CDD" id="cd00143">
    <property type="entry name" value="PP2Cc"/>
    <property type="match status" value="1"/>
</dbReference>
<dbReference type="PROSITE" id="PS51450">
    <property type="entry name" value="LRR"/>
    <property type="match status" value="6"/>
</dbReference>
<dbReference type="SUPFAM" id="SSF81606">
    <property type="entry name" value="PP2C-like"/>
    <property type="match status" value="1"/>
</dbReference>
<dbReference type="PANTHER" id="PTHR48051:SF1">
    <property type="entry name" value="RAS SUPPRESSOR PROTEIN 1"/>
    <property type="match status" value="1"/>
</dbReference>
<dbReference type="Pfam" id="PF23010">
    <property type="entry name" value="RA_3"/>
    <property type="match status" value="1"/>
</dbReference>
<evidence type="ECO:0000256" key="3">
    <source>
        <dbReference type="ARBA" id="ARBA00022737"/>
    </source>
</evidence>
<evidence type="ECO:0000259" key="5">
    <source>
        <dbReference type="PROSITE" id="PS50125"/>
    </source>
</evidence>
<evidence type="ECO:0000256" key="4">
    <source>
        <dbReference type="SAM" id="MobiDB-lite"/>
    </source>
</evidence>
<feature type="domain" description="Guanylate cyclase" evidence="5">
    <location>
        <begin position="1447"/>
        <end position="1583"/>
    </location>
</feature>
<dbReference type="InterPro" id="IPR055071">
    <property type="entry name" value="RA_PHLPP-like"/>
</dbReference>
<dbReference type="GO" id="GO:0035556">
    <property type="term" value="P:intracellular signal transduction"/>
    <property type="evidence" value="ECO:0007669"/>
    <property type="project" value="InterPro"/>
</dbReference>
<keyword evidence="3" id="KW-0677">Repeat</keyword>
<dbReference type="InterPro" id="IPR029787">
    <property type="entry name" value="Nucleotide_cyclase"/>
</dbReference>
<dbReference type="SUPFAM" id="SSF55073">
    <property type="entry name" value="Nucleotide cyclase"/>
    <property type="match status" value="1"/>
</dbReference>
<keyword evidence="1" id="KW-0433">Leucine-rich repeat</keyword>
<dbReference type="GO" id="GO:0009190">
    <property type="term" value="P:cyclic nucleotide biosynthetic process"/>
    <property type="evidence" value="ECO:0007669"/>
    <property type="project" value="InterPro"/>
</dbReference>
<dbReference type="GO" id="GO:0005737">
    <property type="term" value="C:cytoplasm"/>
    <property type="evidence" value="ECO:0007669"/>
    <property type="project" value="TreeGrafter"/>
</dbReference>
<dbReference type="InterPro" id="IPR050216">
    <property type="entry name" value="LRR_domain-containing"/>
</dbReference>
<keyword evidence="2" id="KW-0479">Metal-binding</keyword>
<evidence type="ECO:0000256" key="1">
    <source>
        <dbReference type="ARBA" id="ARBA00022614"/>
    </source>
</evidence>
<dbReference type="SMART" id="SM00332">
    <property type="entry name" value="PP2Cc"/>
    <property type="match status" value="1"/>
</dbReference>
<dbReference type="InterPro" id="IPR001054">
    <property type="entry name" value="A/G_cyclase"/>
</dbReference>
<dbReference type="CDD" id="cd17214">
    <property type="entry name" value="RA_CYR1_like"/>
    <property type="match status" value="1"/>
</dbReference>
<dbReference type="GO" id="GO:0046872">
    <property type="term" value="F:metal ion binding"/>
    <property type="evidence" value="ECO:0007669"/>
    <property type="project" value="UniProtKB-KW"/>
</dbReference>
<dbReference type="Pfam" id="PF13855">
    <property type="entry name" value="LRR_8"/>
    <property type="match status" value="2"/>
</dbReference>
<dbReference type="Gene3D" id="3.80.10.10">
    <property type="entry name" value="Ribonuclease Inhibitor"/>
    <property type="match status" value="3"/>
</dbReference>
<dbReference type="Pfam" id="PF00211">
    <property type="entry name" value="Guanylate_cyc"/>
    <property type="match status" value="1"/>
</dbReference>
<dbReference type="PROSITE" id="PS50125">
    <property type="entry name" value="GUANYLATE_CYCLASE_2"/>
    <property type="match status" value="1"/>
</dbReference>